<name>A0AAP0M763_9ROSI</name>
<dbReference type="GO" id="GO:0005886">
    <property type="term" value="C:plasma membrane"/>
    <property type="evidence" value="ECO:0007669"/>
    <property type="project" value="TreeGrafter"/>
</dbReference>
<dbReference type="PANTHER" id="PTHR31415:SF51">
    <property type="entry name" value="LATE EMBRYOGENESIS ABUNDANT (LEA) HYDROXYPROLINE-RICH GLYCOPROTEIN FAMILY"/>
    <property type="match status" value="1"/>
</dbReference>
<evidence type="ECO:0000256" key="1">
    <source>
        <dbReference type="ARBA" id="ARBA00004167"/>
    </source>
</evidence>
<dbReference type="GO" id="GO:0098542">
    <property type="term" value="P:defense response to other organism"/>
    <property type="evidence" value="ECO:0007669"/>
    <property type="project" value="InterPro"/>
</dbReference>
<keyword evidence="8" id="KW-1185">Reference proteome</keyword>
<evidence type="ECO:0000259" key="6">
    <source>
        <dbReference type="Pfam" id="PF03168"/>
    </source>
</evidence>
<sequence>MSEKVCDKHGCKRRKIFRRIIAGILIFILIVLITILIVWAILRPTKPRFILQDATVYVFNVSNPNVLTSSFQVTISSRNPNDRIGIYYDKLDLYATYHSQQITYKTSLPTTYQGHKEINVWSPYVYGNAVPVAPYNAVSLTQDQSSGIIPLMFKIDGRVRWKVGTFITGKYHLYVRCSAYINFGDRQAGTAVGNNAVKYQLVQSCSVTWGFSGGPFHRLTDSSPNSNGLIEKAV</sequence>
<protein>
    <recommendedName>
        <fullName evidence="6">Late embryogenesis abundant protein LEA-2 subgroup domain-containing protein</fullName>
    </recommendedName>
</protein>
<organism evidence="7 8">
    <name type="scientific">Citrus x changshan-huyou</name>
    <dbReference type="NCBI Taxonomy" id="2935761"/>
    <lineage>
        <taxon>Eukaryota</taxon>
        <taxon>Viridiplantae</taxon>
        <taxon>Streptophyta</taxon>
        <taxon>Embryophyta</taxon>
        <taxon>Tracheophyta</taxon>
        <taxon>Spermatophyta</taxon>
        <taxon>Magnoliopsida</taxon>
        <taxon>eudicotyledons</taxon>
        <taxon>Gunneridae</taxon>
        <taxon>Pentapetalae</taxon>
        <taxon>rosids</taxon>
        <taxon>malvids</taxon>
        <taxon>Sapindales</taxon>
        <taxon>Rutaceae</taxon>
        <taxon>Aurantioideae</taxon>
        <taxon>Citrus</taxon>
    </lineage>
</organism>
<feature type="transmembrane region" description="Helical" evidence="5">
    <location>
        <begin position="20"/>
        <end position="42"/>
    </location>
</feature>
<gene>
    <name evidence="7" type="ORF">WN944_004751</name>
</gene>
<reference evidence="7 8" key="1">
    <citation type="submission" date="2024-05" db="EMBL/GenBank/DDBJ databases">
        <title>Haplotype-resolved chromosome-level genome assembly of Huyou (Citrus changshanensis).</title>
        <authorList>
            <person name="Miao C."/>
            <person name="Chen W."/>
            <person name="Wu Y."/>
            <person name="Wang L."/>
            <person name="Zhao S."/>
            <person name="Grierson D."/>
            <person name="Xu C."/>
            <person name="Chen K."/>
        </authorList>
    </citation>
    <scope>NUCLEOTIDE SEQUENCE [LARGE SCALE GENOMIC DNA]</scope>
    <source>
        <strain evidence="7">01-14</strain>
        <tissue evidence="7">Leaf</tissue>
    </source>
</reference>
<dbReference type="PANTHER" id="PTHR31415">
    <property type="entry name" value="OS05G0367900 PROTEIN"/>
    <property type="match status" value="1"/>
</dbReference>
<keyword evidence="2 5" id="KW-0812">Transmembrane</keyword>
<accession>A0AAP0M763</accession>
<evidence type="ECO:0000256" key="4">
    <source>
        <dbReference type="ARBA" id="ARBA00023136"/>
    </source>
</evidence>
<feature type="domain" description="Late embryogenesis abundant protein LEA-2 subgroup" evidence="6">
    <location>
        <begin position="74"/>
        <end position="177"/>
    </location>
</feature>
<evidence type="ECO:0000256" key="3">
    <source>
        <dbReference type="ARBA" id="ARBA00022989"/>
    </source>
</evidence>
<dbReference type="InterPro" id="IPR004864">
    <property type="entry name" value="LEA_2"/>
</dbReference>
<dbReference type="EMBL" id="JBCGBO010000006">
    <property type="protein sequence ID" value="KAK9194049.1"/>
    <property type="molecule type" value="Genomic_DNA"/>
</dbReference>
<dbReference type="Pfam" id="PF03168">
    <property type="entry name" value="LEA_2"/>
    <property type="match status" value="1"/>
</dbReference>
<keyword evidence="3 5" id="KW-1133">Transmembrane helix</keyword>
<evidence type="ECO:0000256" key="5">
    <source>
        <dbReference type="SAM" id="Phobius"/>
    </source>
</evidence>
<comment type="caution">
    <text evidence="7">The sequence shown here is derived from an EMBL/GenBank/DDBJ whole genome shotgun (WGS) entry which is preliminary data.</text>
</comment>
<dbReference type="GO" id="GO:0009506">
    <property type="term" value="C:plasmodesma"/>
    <property type="evidence" value="ECO:0007669"/>
    <property type="project" value="TreeGrafter"/>
</dbReference>
<keyword evidence="4 5" id="KW-0472">Membrane</keyword>
<evidence type="ECO:0000313" key="8">
    <source>
        <dbReference type="Proteomes" id="UP001428341"/>
    </source>
</evidence>
<evidence type="ECO:0000313" key="7">
    <source>
        <dbReference type="EMBL" id="KAK9194049.1"/>
    </source>
</evidence>
<dbReference type="AlphaFoldDB" id="A0AAP0M763"/>
<proteinExistence type="predicted"/>
<evidence type="ECO:0000256" key="2">
    <source>
        <dbReference type="ARBA" id="ARBA00022692"/>
    </source>
</evidence>
<dbReference type="InterPro" id="IPR044839">
    <property type="entry name" value="NDR1-like"/>
</dbReference>
<comment type="subcellular location">
    <subcellularLocation>
        <location evidence="1">Membrane</location>
        <topology evidence="1">Single-pass membrane protein</topology>
    </subcellularLocation>
</comment>
<dbReference type="Proteomes" id="UP001428341">
    <property type="component" value="Unassembled WGS sequence"/>
</dbReference>